<keyword evidence="3" id="KW-1185">Reference proteome</keyword>
<dbReference type="EMBL" id="CP032157">
    <property type="protein sequence ID" value="AXY75965.1"/>
    <property type="molecule type" value="Genomic_DNA"/>
</dbReference>
<dbReference type="InterPro" id="IPR019861">
    <property type="entry name" value="PorP/SprF_Bacteroidetes"/>
</dbReference>
<feature type="signal peptide" evidence="1">
    <location>
        <begin position="1"/>
        <end position="18"/>
    </location>
</feature>
<reference evidence="2 3" key="1">
    <citation type="submission" date="2018-09" db="EMBL/GenBank/DDBJ databases">
        <title>Genome sequencing of strain 6GH32-13.</title>
        <authorList>
            <person name="Weon H.-Y."/>
            <person name="Heo J."/>
            <person name="Kwon S.-W."/>
        </authorList>
    </citation>
    <scope>NUCLEOTIDE SEQUENCE [LARGE SCALE GENOMIC DNA]</scope>
    <source>
        <strain evidence="2 3">5GH32-13</strain>
    </source>
</reference>
<dbReference type="KEGG" id="pseg:D3H65_19130"/>
<dbReference type="OrthoDB" id="626665at2"/>
<dbReference type="Pfam" id="PF11751">
    <property type="entry name" value="PorP_SprF"/>
    <property type="match status" value="1"/>
</dbReference>
<keyword evidence="1" id="KW-0732">Signal</keyword>
<evidence type="ECO:0000313" key="2">
    <source>
        <dbReference type="EMBL" id="AXY75965.1"/>
    </source>
</evidence>
<dbReference type="AlphaFoldDB" id="A0A3B7MWB7"/>
<sequence length="325" mass="36382">MRIFIIVLLITSANCLQAQTRPQQSLYMVNYTFLNPAAFGLEGYGQVQSGIRQQWAGIDGAPVTTWISGTLPVRNRNQPSWEAYDVENNEILFAGHGLGFNMFQDKIGPYSTINLNLGYAYHLPLSSSLALSMGVSGGMQQVRYDVSKSIYPDQPYDPAATGQAAILKKYSPDLNAGLLLRNRKFFLGASLIQILPSRFVDVIHSQSKYKPQLLTAGGYCFDLDEEGMALWLSGIVKSDFANPLRYDVSAKLRYRTICWMGLSYRMEDAIGGSLGLNITPAILVGYNYDWSINKLRSSYSKASHELMVGYRFLREGQSNMSRVRW</sequence>
<accession>A0A3B7MWB7</accession>
<protein>
    <submittedName>
        <fullName evidence="2">Type IX secretion system membrane protein PorP/SprF</fullName>
    </submittedName>
</protein>
<dbReference type="Proteomes" id="UP000263900">
    <property type="component" value="Chromosome"/>
</dbReference>
<dbReference type="RefSeq" id="WP_119051844.1">
    <property type="nucleotide sequence ID" value="NZ_CP032157.1"/>
</dbReference>
<gene>
    <name evidence="2" type="ORF">D3H65_19130</name>
</gene>
<evidence type="ECO:0000256" key="1">
    <source>
        <dbReference type="SAM" id="SignalP"/>
    </source>
</evidence>
<evidence type="ECO:0000313" key="3">
    <source>
        <dbReference type="Proteomes" id="UP000263900"/>
    </source>
</evidence>
<organism evidence="2 3">
    <name type="scientific">Paraflavitalea soli</name>
    <dbReference type="NCBI Taxonomy" id="2315862"/>
    <lineage>
        <taxon>Bacteria</taxon>
        <taxon>Pseudomonadati</taxon>
        <taxon>Bacteroidota</taxon>
        <taxon>Chitinophagia</taxon>
        <taxon>Chitinophagales</taxon>
        <taxon>Chitinophagaceae</taxon>
        <taxon>Paraflavitalea</taxon>
    </lineage>
</organism>
<proteinExistence type="predicted"/>
<name>A0A3B7MWB7_9BACT</name>
<feature type="chain" id="PRO_5017707077" evidence="1">
    <location>
        <begin position="19"/>
        <end position="325"/>
    </location>
</feature>
<dbReference type="NCBIfam" id="TIGR03519">
    <property type="entry name" value="T9SS_PorP_fam"/>
    <property type="match status" value="1"/>
</dbReference>